<evidence type="ECO:0000313" key="2">
    <source>
        <dbReference type="Proteomes" id="UP000050741"/>
    </source>
</evidence>
<evidence type="ECO:0000313" key="3">
    <source>
        <dbReference type="WBParaSite" id="GPLIN_001569800"/>
    </source>
</evidence>
<dbReference type="Proteomes" id="UP000050741">
    <property type="component" value="Unassembled WGS sequence"/>
</dbReference>
<keyword evidence="2" id="KW-1185">Reference proteome</keyword>
<reference evidence="2" key="2">
    <citation type="submission" date="2014-05" db="EMBL/GenBank/DDBJ databases">
        <title>The genome and life-stage specific transcriptomes of Globodera pallida elucidate key aspects of plant parasitism by a cyst nematode.</title>
        <authorList>
            <person name="Cotton J.A."/>
            <person name="Lilley C.J."/>
            <person name="Jones L.M."/>
            <person name="Kikuchi T."/>
            <person name="Reid A.J."/>
            <person name="Thorpe P."/>
            <person name="Tsai I.J."/>
            <person name="Beasley H."/>
            <person name="Blok V."/>
            <person name="Cock P.J.A."/>
            <person name="Van den Akker S.E."/>
            <person name="Holroyd N."/>
            <person name="Hunt M."/>
            <person name="Mantelin S."/>
            <person name="Naghra H."/>
            <person name="Pain A."/>
            <person name="Palomares-Rius J.E."/>
            <person name="Zarowiecki M."/>
            <person name="Berriman M."/>
            <person name="Jones J.T."/>
            <person name="Urwin P.E."/>
        </authorList>
    </citation>
    <scope>NUCLEOTIDE SEQUENCE [LARGE SCALE GENOMIC DNA]</scope>
    <source>
        <strain evidence="2">Lindley</strain>
    </source>
</reference>
<reference evidence="3" key="3">
    <citation type="submission" date="2016-06" db="UniProtKB">
        <authorList>
            <consortium name="WormBaseParasite"/>
        </authorList>
    </citation>
    <scope>IDENTIFICATION</scope>
</reference>
<evidence type="ECO:0000256" key="1">
    <source>
        <dbReference type="SAM" id="MobiDB-lite"/>
    </source>
</evidence>
<feature type="compositionally biased region" description="Polar residues" evidence="1">
    <location>
        <begin position="105"/>
        <end position="120"/>
    </location>
</feature>
<protein>
    <submittedName>
        <fullName evidence="3">ANAPC4_WD40 domain-containing protein</fullName>
    </submittedName>
</protein>
<accession>A0A183CS40</accession>
<feature type="region of interest" description="Disordered" evidence="1">
    <location>
        <begin position="73"/>
        <end position="121"/>
    </location>
</feature>
<organism evidence="2 3">
    <name type="scientific">Globodera pallida</name>
    <name type="common">Potato cyst nematode worm</name>
    <name type="synonym">Heterodera pallida</name>
    <dbReference type="NCBI Taxonomy" id="36090"/>
    <lineage>
        <taxon>Eukaryota</taxon>
        <taxon>Metazoa</taxon>
        <taxon>Ecdysozoa</taxon>
        <taxon>Nematoda</taxon>
        <taxon>Chromadorea</taxon>
        <taxon>Rhabditida</taxon>
        <taxon>Tylenchina</taxon>
        <taxon>Tylenchomorpha</taxon>
        <taxon>Tylenchoidea</taxon>
        <taxon>Heteroderidae</taxon>
        <taxon>Heteroderinae</taxon>
        <taxon>Globodera</taxon>
    </lineage>
</organism>
<feature type="region of interest" description="Disordered" evidence="1">
    <location>
        <begin position="1"/>
        <end position="20"/>
    </location>
</feature>
<reference evidence="2" key="1">
    <citation type="submission" date="2013-12" db="EMBL/GenBank/DDBJ databases">
        <authorList>
            <person name="Aslett M."/>
        </authorList>
    </citation>
    <scope>NUCLEOTIDE SEQUENCE [LARGE SCALE GENOMIC DNA]</scope>
    <source>
        <strain evidence="2">Lindley</strain>
    </source>
</reference>
<sequence>SIAPPVVANSGEEKPTPPHVSHAVADLELCSDSRQLLVASRSGQVTLFRFAKTECCQEIATVMLPQLCRSTVPTTFSPSTPPSPKDGGSAGGAGDHSPRPRDGSQSRLKQQSRNSGSTGSCHRWWWRSCRIATTTAHSRRRVVNTGSASGGSGVVVVAQFLPFHGHVTGLPLRGDDAAEGARRRTAQAG</sequence>
<dbReference type="AlphaFoldDB" id="A0A183CS40"/>
<dbReference type="WBParaSite" id="GPLIN_001569800">
    <property type="protein sequence ID" value="GPLIN_001569800"/>
    <property type="gene ID" value="GPLIN_001569800"/>
</dbReference>
<proteinExistence type="predicted"/>
<name>A0A183CS40_GLOPA</name>